<dbReference type="AlphaFoldDB" id="A0A919B9Y0"/>
<dbReference type="PANTHER" id="PTHR13789">
    <property type="entry name" value="MONOOXYGENASE"/>
    <property type="match status" value="1"/>
</dbReference>
<proteinExistence type="predicted"/>
<evidence type="ECO:0000259" key="3">
    <source>
        <dbReference type="Pfam" id="PF01494"/>
    </source>
</evidence>
<evidence type="ECO:0000313" key="5">
    <source>
        <dbReference type="Proteomes" id="UP000638313"/>
    </source>
</evidence>
<dbReference type="PRINTS" id="PR00420">
    <property type="entry name" value="RNGMNOXGNASE"/>
</dbReference>
<dbReference type="GO" id="GO:0071949">
    <property type="term" value="F:FAD binding"/>
    <property type="evidence" value="ECO:0007669"/>
    <property type="project" value="InterPro"/>
</dbReference>
<accession>A0A919B9Y0</accession>
<organism evidence="4 5">
    <name type="scientific">Streptomyces mashuensis</name>
    <dbReference type="NCBI Taxonomy" id="33904"/>
    <lineage>
        <taxon>Bacteria</taxon>
        <taxon>Bacillati</taxon>
        <taxon>Actinomycetota</taxon>
        <taxon>Actinomycetes</taxon>
        <taxon>Kitasatosporales</taxon>
        <taxon>Streptomycetaceae</taxon>
        <taxon>Streptomyces</taxon>
    </lineage>
</organism>
<comment type="caution">
    <text evidence="4">The sequence shown here is derived from an EMBL/GenBank/DDBJ whole genome shotgun (WGS) entry which is preliminary data.</text>
</comment>
<keyword evidence="1" id="KW-0560">Oxidoreductase</keyword>
<dbReference type="SUPFAM" id="SSF51905">
    <property type="entry name" value="FAD/NAD(P)-binding domain"/>
    <property type="match status" value="1"/>
</dbReference>
<evidence type="ECO:0000256" key="2">
    <source>
        <dbReference type="ARBA" id="ARBA00023033"/>
    </source>
</evidence>
<reference evidence="4" key="1">
    <citation type="journal article" date="2014" name="Int. J. Syst. Evol. Microbiol.">
        <title>Complete genome sequence of Corynebacterium casei LMG S-19264T (=DSM 44701T), isolated from a smear-ripened cheese.</title>
        <authorList>
            <consortium name="US DOE Joint Genome Institute (JGI-PGF)"/>
            <person name="Walter F."/>
            <person name="Albersmeier A."/>
            <person name="Kalinowski J."/>
            <person name="Ruckert C."/>
        </authorList>
    </citation>
    <scope>NUCLEOTIDE SEQUENCE</scope>
    <source>
        <strain evidence="4">JCM 4059</strain>
    </source>
</reference>
<name>A0A919B9Y0_9ACTN</name>
<evidence type="ECO:0000313" key="4">
    <source>
        <dbReference type="EMBL" id="GHF69752.1"/>
    </source>
</evidence>
<keyword evidence="2 4" id="KW-0503">Monooxygenase</keyword>
<dbReference type="InterPro" id="IPR050493">
    <property type="entry name" value="FAD-dep_Monooxygenase_BioMet"/>
</dbReference>
<dbReference type="InterPro" id="IPR036188">
    <property type="entry name" value="FAD/NAD-bd_sf"/>
</dbReference>
<evidence type="ECO:0000256" key="1">
    <source>
        <dbReference type="ARBA" id="ARBA00023002"/>
    </source>
</evidence>
<dbReference type="GO" id="GO:0004497">
    <property type="term" value="F:monooxygenase activity"/>
    <property type="evidence" value="ECO:0007669"/>
    <property type="project" value="UniProtKB-KW"/>
</dbReference>
<protein>
    <submittedName>
        <fullName evidence="4">Monooxygenase</fullName>
    </submittedName>
</protein>
<keyword evidence="5" id="KW-1185">Reference proteome</keyword>
<dbReference type="EMBL" id="BNBD01000019">
    <property type="protein sequence ID" value="GHF69752.1"/>
    <property type="molecule type" value="Genomic_DNA"/>
</dbReference>
<dbReference type="SUPFAM" id="SSF54373">
    <property type="entry name" value="FAD-linked reductases, C-terminal domain"/>
    <property type="match status" value="1"/>
</dbReference>
<dbReference type="Proteomes" id="UP000638313">
    <property type="component" value="Unassembled WGS sequence"/>
</dbReference>
<dbReference type="Gene3D" id="3.50.50.60">
    <property type="entry name" value="FAD/NAD(P)-binding domain"/>
    <property type="match status" value="1"/>
</dbReference>
<dbReference type="RefSeq" id="WP_190132812.1">
    <property type="nucleotide sequence ID" value="NZ_BNBD01000019.1"/>
</dbReference>
<gene>
    <name evidence="4" type="ORF">GCM10010218_58830</name>
</gene>
<dbReference type="InterPro" id="IPR002938">
    <property type="entry name" value="FAD-bd"/>
</dbReference>
<dbReference type="PANTHER" id="PTHR13789:SF309">
    <property type="entry name" value="PUTATIVE (AFU_ORTHOLOGUE AFUA_6G14510)-RELATED"/>
    <property type="match status" value="1"/>
</dbReference>
<dbReference type="Pfam" id="PF01494">
    <property type="entry name" value="FAD_binding_3"/>
    <property type="match status" value="1"/>
</dbReference>
<feature type="domain" description="FAD-binding" evidence="3">
    <location>
        <begin position="6"/>
        <end position="346"/>
    </location>
</feature>
<reference evidence="4" key="2">
    <citation type="submission" date="2020-09" db="EMBL/GenBank/DDBJ databases">
        <authorList>
            <person name="Sun Q."/>
            <person name="Ohkuma M."/>
        </authorList>
    </citation>
    <scope>NUCLEOTIDE SEQUENCE</scope>
    <source>
        <strain evidence="4">JCM 4059</strain>
    </source>
</reference>
<sequence>MQDHRAVVIGGGIGGLTAAAALHHRSWDVTVLERAPSVEPVGAGIGLAANAQAALDTFGAGDAVRALAGWHAGGGLRLPGGTRLSWTDNEAAGRRYGSPLVVAHRADLIDLLAARLPDGALRTGTTATLADPGGPDRPARVTTGDGELTAGLVVAADGIHSPTRRSLFPGHPGLRYSGITCWRTVVPRPAAVTDEQASEAHETWGRGRHWGTIPLHDGRLYAYAGAKVPAGVRGRDGELAALRHLFGDWHQPVPAILDAADPAAVLRNEVHTLAAPLPAHHRGRTVLVGDAAHPMLPNLAQGGCQAIEDGAVLALLLADAGNDPFAALPEYTRRRLPRTTEIVRRSARVARLATLSSAPARAVRAGAVALAGRLGPALVLRAHDGIADWRP</sequence>